<evidence type="ECO:0000256" key="23">
    <source>
        <dbReference type="ARBA" id="ARBA00048180"/>
    </source>
</evidence>
<dbReference type="EMBL" id="JAWLUM010000001">
    <property type="protein sequence ID" value="MDV7132661.1"/>
    <property type="molecule type" value="Genomic_DNA"/>
</dbReference>
<evidence type="ECO:0000256" key="16">
    <source>
        <dbReference type="ARBA" id="ARBA00038848"/>
    </source>
</evidence>
<keyword evidence="7 25" id="KW-0378">Hydrolase</keyword>
<evidence type="ECO:0000256" key="21">
    <source>
        <dbReference type="ARBA" id="ARBA00047969"/>
    </source>
</evidence>
<evidence type="ECO:0000256" key="7">
    <source>
        <dbReference type="ARBA" id="ARBA00022801"/>
    </source>
</evidence>
<keyword evidence="28" id="KW-1185">Reference proteome</keyword>
<protein>
    <recommendedName>
        <fullName evidence="17">Acyl-coenzyme A thioesterase THEM4</fullName>
        <ecNumber evidence="16">3.1.2.2</ecNumber>
    </recommendedName>
    <alternativeName>
        <fullName evidence="18">Thioesterase superfamily member 4</fullName>
    </alternativeName>
</protein>
<organism evidence="26 27">
    <name type="scientific">Williamsia marianensis</name>
    <dbReference type="NCBI Taxonomy" id="85044"/>
    <lineage>
        <taxon>Bacteria</taxon>
        <taxon>Bacillati</taxon>
        <taxon>Actinomycetota</taxon>
        <taxon>Actinomycetes</taxon>
        <taxon>Mycobacteriales</taxon>
        <taxon>Nocardiaceae</taxon>
        <taxon>Williamsia</taxon>
    </lineage>
</organism>
<comment type="catalytic activity">
    <reaction evidence="23">
        <text>tetradecanoyl-CoA + H2O = tetradecanoate + CoA + H(+)</text>
        <dbReference type="Rhea" id="RHEA:40119"/>
        <dbReference type="ChEBI" id="CHEBI:15377"/>
        <dbReference type="ChEBI" id="CHEBI:15378"/>
        <dbReference type="ChEBI" id="CHEBI:30807"/>
        <dbReference type="ChEBI" id="CHEBI:57287"/>
        <dbReference type="ChEBI" id="CHEBI:57385"/>
    </reaction>
    <physiologicalReaction direction="left-to-right" evidence="23">
        <dbReference type="Rhea" id="RHEA:40120"/>
    </physiologicalReaction>
</comment>
<keyword evidence="11" id="KW-0472">Membrane</keyword>
<dbReference type="GO" id="GO:0016020">
    <property type="term" value="C:membrane"/>
    <property type="evidence" value="ECO:0007669"/>
    <property type="project" value="UniProtKB-SubCell"/>
</dbReference>
<comment type="catalytic activity">
    <reaction evidence="22">
        <text>dodecanoyl-CoA + H2O = dodecanoate + CoA + H(+)</text>
        <dbReference type="Rhea" id="RHEA:30135"/>
        <dbReference type="ChEBI" id="CHEBI:15377"/>
        <dbReference type="ChEBI" id="CHEBI:15378"/>
        <dbReference type="ChEBI" id="CHEBI:18262"/>
        <dbReference type="ChEBI" id="CHEBI:57287"/>
        <dbReference type="ChEBI" id="CHEBI:57375"/>
    </reaction>
    <physiologicalReaction direction="left-to-right" evidence="22">
        <dbReference type="Rhea" id="RHEA:30136"/>
    </physiologicalReaction>
</comment>
<evidence type="ECO:0000256" key="5">
    <source>
        <dbReference type="ARBA" id="ARBA00022490"/>
    </source>
</evidence>
<accession>A0A2G3PHU1</accession>
<evidence type="ECO:0000256" key="20">
    <source>
        <dbReference type="ARBA" id="ARBA00047734"/>
    </source>
</evidence>
<comment type="subcellular location">
    <subcellularLocation>
        <location evidence="3">Cell projection</location>
        <location evidence="3">Ruffle membrane</location>
    </subcellularLocation>
    <subcellularLocation>
        <location evidence="2">Cytoplasm</location>
    </subcellularLocation>
    <subcellularLocation>
        <location evidence="1">Membrane</location>
        <topology evidence="1">Peripheral membrane protein</topology>
    </subcellularLocation>
</comment>
<dbReference type="Gene3D" id="3.10.129.10">
    <property type="entry name" value="Hotdog Thioesterase"/>
    <property type="match status" value="1"/>
</dbReference>
<evidence type="ECO:0000256" key="11">
    <source>
        <dbReference type="ARBA" id="ARBA00023136"/>
    </source>
</evidence>
<keyword evidence="6" id="KW-0053">Apoptosis</keyword>
<evidence type="ECO:0000256" key="4">
    <source>
        <dbReference type="ARBA" id="ARBA00022475"/>
    </source>
</evidence>
<evidence type="ECO:0000313" key="26">
    <source>
        <dbReference type="EMBL" id="PHV65266.1"/>
    </source>
</evidence>
<evidence type="ECO:0000256" key="18">
    <source>
        <dbReference type="ARBA" id="ARBA00043210"/>
    </source>
</evidence>
<evidence type="ECO:0000256" key="13">
    <source>
        <dbReference type="ARBA" id="ARBA00035852"/>
    </source>
</evidence>
<dbReference type="SUPFAM" id="SSF54637">
    <property type="entry name" value="Thioesterase/thiol ester dehydrase-isomerase"/>
    <property type="match status" value="1"/>
</dbReference>
<proteinExistence type="inferred from homology"/>
<dbReference type="PANTHER" id="PTHR12418">
    <property type="entry name" value="ACYL-COENZYME A THIOESTERASE THEM4"/>
    <property type="match status" value="1"/>
</dbReference>
<evidence type="ECO:0000256" key="15">
    <source>
        <dbReference type="ARBA" id="ARBA00038456"/>
    </source>
</evidence>
<evidence type="ECO:0000313" key="28">
    <source>
        <dbReference type="Proteomes" id="UP001185792"/>
    </source>
</evidence>
<evidence type="ECO:0000259" key="24">
    <source>
        <dbReference type="Pfam" id="PF03061"/>
    </source>
</evidence>
<comment type="similarity">
    <text evidence="15">Belongs to the THEM4/THEM5 thioesterase family.</text>
</comment>
<dbReference type="Pfam" id="PF03061">
    <property type="entry name" value="4HBT"/>
    <property type="match status" value="1"/>
</dbReference>
<evidence type="ECO:0000313" key="27">
    <source>
        <dbReference type="Proteomes" id="UP000225108"/>
    </source>
</evidence>
<evidence type="ECO:0000256" key="6">
    <source>
        <dbReference type="ARBA" id="ARBA00022703"/>
    </source>
</evidence>
<evidence type="ECO:0000256" key="9">
    <source>
        <dbReference type="ARBA" id="ARBA00022946"/>
    </source>
</evidence>
<sequence>MKTTFVLPDELVPASRSAKAPAPGEVVRAHNPMCFGCGDRSEAGLHMKAIAGEGTDVTARMQVEPRFEGGPGVIHGGILSTAFDEVMGLTHWMVGAIAVTAHLEIDFAKPIPVGSELRLEAETVGTVRRKLYSRAVAYLGDDTEPVGAAHAIFVQIKPLEHFKDSFEASGAAEFYGERIARHDRGSSSV</sequence>
<dbReference type="EMBL" id="PEBD01000010">
    <property type="protein sequence ID" value="PHV65266.1"/>
    <property type="molecule type" value="Genomic_DNA"/>
</dbReference>
<evidence type="ECO:0000256" key="12">
    <source>
        <dbReference type="ARBA" id="ARBA00023273"/>
    </source>
</evidence>
<keyword evidence="9" id="KW-0809">Transit peptide</keyword>
<evidence type="ECO:0000256" key="10">
    <source>
        <dbReference type="ARBA" id="ARBA00023098"/>
    </source>
</evidence>
<reference evidence="25 28" key="2">
    <citation type="submission" date="2023-10" db="EMBL/GenBank/DDBJ databases">
        <title>Development of a sustainable strategy for remediation of hydrocarbon-contaminated territories based on the waste exchange concept.</title>
        <authorList>
            <person name="Krivoruchko A."/>
        </authorList>
    </citation>
    <scope>NUCLEOTIDE SEQUENCE [LARGE SCALE GENOMIC DNA]</scope>
    <source>
        <strain evidence="25 28">IEGM 1236</strain>
    </source>
</reference>
<dbReference type="EC" id="3.1.2.2" evidence="16"/>
<dbReference type="CDD" id="cd03443">
    <property type="entry name" value="PaaI_thioesterase"/>
    <property type="match status" value="1"/>
</dbReference>
<evidence type="ECO:0000256" key="17">
    <source>
        <dbReference type="ARBA" id="ARBA00040123"/>
    </source>
</evidence>
<dbReference type="InterPro" id="IPR029069">
    <property type="entry name" value="HotDog_dom_sf"/>
</dbReference>
<keyword evidence="10" id="KW-0443">Lipid metabolism</keyword>
<evidence type="ECO:0000313" key="25">
    <source>
        <dbReference type="EMBL" id="MDV7132661.1"/>
    </source>
</evidence>
<dbReference type="InterPro" id="IPR052365">
    <property type="entry name" value="THEM4/THEM5_acyl-CoA_thioest"/>
</dbReference>
<comment type="catalytic activity">
    <reaction evidence="20">
        <text>hexadecanoyl-CoA + H2O = hexadecanoate + CoA + H(+)</text>
        <dbReference type="Rhea" id="RHEA:16645"/>
        <dbReference type="ChEBI" id="CHEBI:7896"/>
        <dbReference type="ChEBI" id="CHEBI:15377"/>
        <dbReference type="ChEBI" id="CHEBI:15378"/>
        <dbReference type="ChEBI" id="CHEBI:57287"/>
        <dbReference type="ChEBI" id="CHEBI:57379"/>
        <dbReference type="EC" id="3.1.2.2"/>
    </reaction>
    <physiologicalReaction direction="left-to-right" evidence="20">
        <dbReference type="Rhea" id="RHEA:16646"/>
    </physiologicalReaction>
</comment>
<dbReference type="Proteomes" id="UP000225108">
    <property type="component" value="Unassembled WGS sequence"/>
</dbReference>
<keyword evidence="12" id="KW-0966">Cell projection</keyword>
<dbReference type="RefSeq" id="WP_099383678.1">
    <property type="nucleotide sequence ID" value="NZ_JAHVCV010000006.1"/>
</dbReference>
<reference evidence="26 27" key="1">
    <citation type="submission" date="2017-10" db="EMBL/GenBank/DDBJ databases">
        <title>The draft genome sequence of Williamsia sp. BULT 1.1 isolated from the semi-arid grassland soils from South Africa.</title>
        <authorList>
            <person name="Kabwe M.H."/>
            <person name="Govender N."/>
            <person name="Mutseka Lunga P."/>
            <person name="Vikram S."/>
            <person name="Makhalanyane T.P."/>
        </authorList>
    </citation>
    <scope>NUCLEOTIDE SEQUENCE [LARGE SCALE GENOMIC DNA]</scope>
    <source>
        <strain evidence="26 27">BULT 1.1</strain>
    </source>
</reference>
<comment type="catalytic activity">
    <reaction evidence="21">
        <text>decanoyl-CoA + H2O = decanoate + CoA + H(+)</text>
        <dbReference type="Rhea" id="RHEA:40059"/>
        <dbReference type="ChEBI" id="CHEBI:15377"/>
        <dbReference type="ChEBI" id="CHEBI:15378"/>
        <dbReference type="ChEBI" id="CHEBI:27689"/>
        <dbReference type="ChEBI" id="CHEBI:57287"/>
        <dbReference type="ChEBI" id="CHEBI:61430"/>
    </reaction>
    <physiologicalReaction direction="left-to-right" evidence="21">
        <dbReference type="Rhea" id="RHEA:40060"/>
    </physiologicalReaction>
</comment>
<evidence type="ECO:0000256" key="8">
    <source>
        <dbReference type="ARBA" id="ARBA00022832"/>
    </source>
</evidence>
<dbReference type="InterPro" id="IPR006683">
    <property type="entry name" value="Thioestr_dom"/>
</dbReference>
<evidence type="ECO:0000256" key="2">
    <source>
        <dbReference type="ARBA" id="ARBA00004496"/>
    </source>
</evidence>
<comment type="catalytic activity">
    <reaction evidence="13">
        <text>(5Z,8Z,11Z,14Z)-eicosatetraenoyl-CoA + H2O = (5Z,8Z,11Z,14Z)-eicosatetraenoate + CoA + H(+)</text>
        <dbReference type="Rhea" id="RHEA:40151"/>
        <dbReference type="ChEBI" id="CHEBI:15377"/>
        <dbReference type="ChEBI" id="CHEBI:15378"/>
        <dbReference type="ChEBI" id="CHEBI:32395"/>
        <dbReference type="ChEBI" id="CHEBI:57287"/>
        <dbReference type="ChEBI" id="CHEBI:57368"/>
    </reaction>
    <physiologicalReaction direction="left-to-right" evidence="13">
        <dbReference type="Rhea" id="RHEA:40152"/>
    </physiologicalReaction>
</comment>
<comment type="catalytic activity">
    <reaction evidence="19">
        <text>octanoyl-CoA + H2O = octanoate + CoA + H(+)</text>
        <dbReference type="Rhea" id="RHEA:30143"/>
        <dbReference type="ChEBI" id="CHEBI:15377"/>
        <dbReference type="ChEBI" id="CHEBI:15378"/>
        <dbReference type="ChEBI" id="CHEBI:25646"/>
        <dbReference type="ChEBI" id="CHEBI:57287"/>
        <dbReference type="ChEBI" id="CHEBI:57386"/>
    </reaction>
    <physiologicalReaction direction="left-to-right" evidence="19">
        <dbReference type="Rhea" id="RHEA:30144"/>
    </physiologicalReaction>
</comment>
<dbReference type="Proteomes" id="UP001185792">
    <property type="component" value="Unassembled WGS sequence"/>
</dbReference>
<comment type="caution">
    <text evidence="26">The sequence shown here is derived from an EMBL/GenBank/DDBJ whole genome shotgun (WGS) entry which is preliminary data.</text>
</comment>
<dbReference type="AlphaFoldDB" id="A0A2G3PHU1"/>
<dbReference type="PANTHER" id="PTHR12418:SF19">
    <property type="entry name" value="ACYL-COENZYME A THIOESTERASE THEM4"/>
    <property type="match status" value="1"/>
</dbReference>
<gene>
    <name evidence="26" type="ORF">CSW57_15805</name>
    <name evidence="25" type="ORF">R4198_03070</name>
</gene>
<evidence type="ECO:0000256" key="3">
    <source>
        <dbReference type="ARBA" id="ARBA00004632"/>
    </source>
</evidence>
<comment type="catalytic activity">
    <reaction evidence="14">
        <text>(9Z)-octadecenoyl-CoA + H2O = (9Z)-octadecenoate + CoA + H(+)</text>
        <dbReference type="Rhea" id="RHEA:40139"/>
        <dbReference type="ChEBI" id="CHEBI:15377"/>
        <dbReference type="ChEBI" id="CHEBI:15378"/>
        <dbReference type="ChEBI" id="CHEBI:30823"/>
        <dbReference type="ChEBI" id="CHEBI:57287"/>
        <dbReference type="ChEBI" id="CHEBI:57387"/>
    </reaction>
    <physiologicalReaction direction="left-to-right" evidence="14">
        <dbReference type="Rhea" id="RHEA:40140"/>
    </physiologicalReaction>
</comment>
<evidence type="ECO:0000256" key="14">
    <source>
        <dbReference type="ARBA" id="ARBA00037002"/>
    </source>
</evidence>
<dbReference type="GO" id="GO:0016787">
    <property type="term" value="F:hydrolase activity"/>
    <property type="evidence" value="ECO:0007669"/>
    <property type="project" value="UniProtKB-KW"/>
</dbReference>
<dbReference type="GO" id="GO:0005737">
    <property type="term" value="C:cytoplasm"/>
    <property type="evidence" value="ECO:0007669"/>
    <property type="project" value="UniProtKB-SubCell"/>
</dbReference>
<evidence type="ECO:0000256" key="1">
    <source>
        <dbReference type="ARBA" id="ARBA00004170"/>
    </source>
</evidence>
<keyword evidence="8" id="KW-0276">Fatty acid metabolism</keyword>
<feature type="domain" description="Thioesterase" evidence="24">
    <location>
        <begin position="72"/>
        <end position="144"/>
    </location>
</feature>
<keyword evidence="5" id="KW-0963">Cytoplasm</keyword>
<name>A0A2G3PHU1_WILMA</name>
<evidence type="ECO:0000256" key="22">
    <source>
        <dbReference type="ARBA" id="ARBA00048074"/>
    </source>
</evidence>
<keyword evidence="4" id="KW-1003">Cell membrane</keyword>
<dbReference type="GO" id="GO:0006631">
    <property type="term" value="P:fatty acid metabolic process"/>
    <property type="evidence" value="ECO:0007669"/>
    <property type="project" value="UniProtKB-KW"/>
</dbReference>
<evidence type="ECO:0000256" key="19">
    <source>
        <dbReference type="ARBA" id="ARBA00047588"/>
    </source>
</evidence>